<dbReference type="RefSeq" id="WP_170115905.1">
    <property type="nucleotide sequence ID" value="NZ_JBHEEX010000005.1"/>
</dbReference>
<protein>
    <submittedName>
        <fullName evidence="2">Uncharacterized protein</fullName>
    </submittedName>
</protein>
<keyword evidence="3" id="KW-1185">Reference proteome</keyword>
<evidence type="ECO:0000313" key="2">
    <source>
        <dbReference type="EMBL" id="PTM93374.1"/>
    </source>
</evidence>
<name>A0A2T5B374_MYCDI</name>
<dbReference type="AlphaFoldDB" id="A0A2T5B374"/>
<evidence type="ECO:0000256" key="1">
    <source>
        <dbReference type="SAM" id="Phobius"/>
    </source>
</evidence>
<keyword evidence="1" id="KW-0472">Membrane</keyword>
<proteinExistence type="predicted"/>
<gene>
    <name evidence="2" type="ORF">C7449_10659</name>
</gene>
<reference evidence="2 3" key="1">
    <citation type="submission" date="2018-04" db="EMBL/GenBank/DDBJ databases">
        <title>Genomic Encyclopedia of Type Strains, Phase IV (KMG-IV): sequencing the most valuable type-strain genomes for metagenomic binning, comparative biology and taxonomic classification.</title>
        <authorList>
            <person name="Goeker M."/>
        </authorList>
    </citation>
    <scope>NUCLEOTIDE SEQUENCE [LARGE SCALE GENOMIC DNA]</scope>
    <source>
        <strain evidence="2 3">DSM 7138</strain>
    </source>
</reference>
<organism evidence="2 3">
    <name type="scientific">Mycoplana dimorpha</name>
    <dbReference type="NCBI Taxonomy" id="28320"/>
    <lineage>
        <taxon>Bacteria</taxon>
        <taxon>Pseudomonadati</taxon>
        <taxon>Pseudomonadota</taxon>
        <taxon>Alphaproteobacteria</taxon>
        <taxon>Hyphomicrobiales</taxon>
        <taxon>Rhizobiaceae</taxon>
        <taxon>Mycoplana</taxon>
    </lineage>
</organism>
<comment type="caution">
    <text evidence="2">The sequence shown here is derived from an EMBL/GenBank/DDBJ whole genome shotgun (WGS) entry which is preliminary data.</text>
</comment>
<dbReference type="Proteomes" id="UP000241247">
    <property type="component" value="Unassembled WGS sequence"/>
</dbReference>
<dbReference type="EMBL" id="PZZZ01000006">
    <property type="protein sequence ID" value="PTM93374.1"/>
    <property type="molecule type" value="Genomic_DNA"/>
</dbReference>
<accession>A0A2T5B374</accession>
<sequence>MKVFTVRNGKQAMLAVVIVSALIAAVVYVASLPVTDRSGSVDPNESIVNPDPK</sequence>
<keyword evidence="1" id="KW-0812">Transmembrane</keyword>
<keyword evidence="1" id="KW-1133">Transmembrane helix</keyword>
<feature type="transmembrane region" description="Helical" evidence="1">
    <location>
        <begin position="12"/>
        <end position="31"/>
    </location>
</feature>
<evidence type="ECO:0000313" key="3">
    <source>
        <dbReference type="Proteomes" id="UP000241247"/>
    </source>
</evidence>